<accession>A0A9W8U5G4</accession>
<dbReference type="Proteomes" id="UP001152130">
    <property type="component" value="Unassembled WGS sequence"/>
</dbReference>
<evidence type="ECO:0000256" key="3">
    <source>
        <dbReference type="PROSITE-ProRule" id="PRU00023"/>
    </source>
</evidence>
<evidence type="ECO:0000313" key="4">
    <source>
        <dbReference type="EMBL" id="KAJ4003998.1"/>
    </source>
</evidence>
<dbReference type="OrthoDB" id="4508560at2759"/>
<dbReference type="InterPro" id="IPR036770">
    <property type="entry name" value="Ankyrin_rpt-contain_sf"/>
</dbReference>
<keyword evidence="5" id="KW-1185">Reference proteome</keyword>
<keyword evidence="1" id="KW-0677">Repeat</keyword>
<dbReference type="PROSITE" id="PS50297">
    <property type="entry name" value="ANK_REP_REGION"/>
    <property type="match status" value="1"/>
</dbReference>
<evidence type="ECO:0008006" key="6">
    <source>
        <dbReference type="Google" id="ProtNLM"/>
    </source>
</evidence>
<dbReference type="PANTHER" id="PTHR24180:SF45">
    <property type="entry name" value="POLY [ADP-RIBOSE] POLYMERASE TANKYRASE"/>
    <property type="match status" value="1"/>
</dbReference>
<evidence type="ECO:0000256" key="2">
    <source>
        <dbReference type="ARBA" id="ARBA00023043"/>
    </source>
</evidence>
<sequence length="702" mass="80251">MSSPLETLPTELLDNILVWLTDGALVNLWKTNTRMSCRLDNHLFGHLSALNHMKKWACKRDDAELLRAIVTRDGDPNFVLETSTLDDANSLSDIGDWSLLQLYPKSTLRIVIERGRPRTLDALLEMGATFEVLSVRDRKRISDELLSRIDEMSPEMIQVLTRAKLGSWVLDIKGAIRTPMDFIQAGTPVNILRSIIQGRNLDCVSDRHWELAWSPLSAAIELGKADIVNMLIENGASINGIVKRRPIDSTAIQHYYPSERKNKRTQIEYRRPLDMPIFAAAKHMATRGSTEMLDLCLQHGADINTRSPASRRYNSRVDHFTTTPLMTYLECIPSFPVQTGLDPVAGIKYFISNGAEVQRNEAVDRWYFGQTTWLNVSSLDQCVPLSMVEVLLYKWNLEKLHEPQFLDTIQYLIAQGSGIGRADNIVLNFSFDSIVTSFPLPQSHADHPDNVPMWWDVVQRVWDKLDEEHGHSYAWMQHSLALESEARNLITTGIRTQEERDRLLFTSFIDMNCLYFPQHYGTLPRLMIDRQIDLGADINAAVGEKGETLLFYVCDQINNAFVRGETDAIESDYQHPENANVFHVKLQELVLSLINKGADPRTPVNDWTSIYDDWTPYHVLKRDIEKTTSRSREFLINLVSEIEKARDEFLMNGSTDSVLIKRTDVLDLVPSKDDSEDAKYSPAQRLDSWDESEVVDIRDFFF</sequence>
<dbReference type="AlphaFoldDB" id="A0A9W8U5G4"/>
<dbReference type="InterPro" id="IPR051637">
    <property type="entry name" value="Ank_repeat_dom-contain_49"/>
</dbReference>
<dbReference type="PROSITE" id="PS50088">
    <property type="entry name" value="ANK_REPEAT"/>
    <property type="match status" value="1"/>
</dbReference>
<feature type="repeat" description="ANK" evidence="3">
    <location>
        <begin position="211"/>
        <end position="243"/>
    </location>
</feature>
<keyword evidence="2 3" id="KW-0040">ANK repeat</keyword>
<dbReference type="InterPro" id="IPR002110">
    <property type="entry name" value="Ankyrin_rpt"/>
</dbReference>
<comment type="caution">
    <text evidence="4">The sequence shown here is derived from an EMBL/GenBank/DDBJ whole genome shotgun (WGS) entry which is preliminary data.</text>
</comment>
<dbReference type="SMART" id="SM00248">
    <property type="entry name" value="ANK"/>
    <property type="match status" value="4"/>
</dbReference>
<dbReference type="Gene3D" id="1.25.40.20">
    <property type="entry name" value="Ankyrin repeat-containing domain"/>
    <property type="match status" value="1"/>
</dbReference>
<proteinExistence type="predicted"/>
<evidence type="ECO:0000313" key="5">
    <source>
        <dbReference type="Proteomes" id="UP001152130"/>
    </source>
</evidence>
<protein>
    <recommendedName>
        <fullName evidence="6">Ankyrin</fullName>
    </recommendedName>
</protein>
<dbReference type="Pfam" id="PF00023">
    <property type="entry name" value="Ank"/>
    <property type="match status" value="1"/>
</dbReference>
<reference evidence="4" key="1">
    <citation type="submission" date="2022-10" db="EMBL/GenBank/DDBJ databases">
        <title>Fusarium specimens isolated from Avocado Roots.</title>
        <authorList>
            <person name="Stajich J."/>
            <person name="Roper C."/>
            <person name="Heimlech-Rivalta G."/>
        </authorList>
    </citation>
    <scope>NUCLEOTIDE SEQUENCE</scope>
    <source>
        <strain evidence="4">CF00143</strain>
    </source>
</reference>
<dbReference type="EMBL" id="JAPDHF010000025">
    <property type="protein sequence ID" value="KAJ4003998.1"/>
    <property type="molecule type" value="Genomic_DNA"/>
</dbReference>
<gene>
    <name evidence="4" type="ORF">NW766_011854</name>
</gene>
<name>A0A9W8U5G4_9HYPO</name>
<evidence type="ECO:0000256" key="1">
    <source>
        <dbReference type="ARBA" id="ARBA00022737"/>
    </source>
</evidence>
<organism evidence="4 5">
    <name type="scientific">Fusarium irregulare</name>
    <dbReference type="NCBI Taxonomy" id="2494466"/>
    <lineage>
        <taxon>Eukaryota</taxon>
        <taxon>Fungi</taxon>
        <taxon>Dikarya</taxon>
        <taxon>Ascomycota</taxon>
        <taxon>Pezizomycotina</taxon>
        <taxon>Sordariomycetes</taxon>
        <taxon>Hypocreomycetidae</taxon>
        <taxon>Hypocreales</taxon>
        <taxon>Nectriaceae</taxon>
        <taxon>Fusarium</taxon>
        <taxon>Fusarium incarnatum-equiseti species complex</taxon>
    </lineage>
</organism>
<dbReference type="SUPFAM" id="SSF48403">
    <property type="entry name" value="Ankyrin repeat"/>
    <property type="match status" value="1"/>
</dbReference>
<dbReference type="PANTHER" id="PTHR24180">
    <property type="entry name" value="CYCLIN-DEPENDENT KINASE INHIBITOR 2C-RELATED"/>
    <property type="match status" value="1"/>
</dbReference>